<dbReference type="GO" id="GO:0042254">
    <property type="term" value="P:ribosome biogenesis"/>
    <property type="evidence" value="ECO:0007669"/>
    <property type="project" value="UniProtKB-KW"/>
</dbReference>
<dbReference type="AlphaFoldDB" id="A0A1H2SXN3"/>
<protein>
    <recommendedName>
        <fullName evidence="6">Ribosomal processing cysteine protease Prp</fullName>
    </recommendedName>
</protein>
<keyword evidence="3" id="KW-0378">Hydrolase</keyword>
<keyword evidence="1" id="KW-0690">Ribosome biogenesis</keyword>
<evidence type="ECO:0000313" key="7">
    <source>
        <dbReference type="EMBL" id="SDW36466.1"/>
    </source>
</evidence>
<keyword evidence="2" id="KW-0645">Protease</keyword>
<dbReference type="InterPro" id="IPR007422">
    <property type="entry name" value="Peptidase_Prp"/>
</dbReference>
<dbReference type="Gene3D" id="3.30.70.1490">
    <property type="entry name" value="Cysteine protease Prp"/>
    <property type="match status" value="1"/>
</dbReference>
<evidence type="ECO:0000256" key="2">
    <source>
        <dbReference type="ARBA" id="ARBA00022670"/>
    </source>
</evidence>
<dbReference type="Pfam" id="PF04327">
    <property type="entry name" value="Peptidase_Prp"/>
    <property type="match status" value="1"/>
</dbReference>
<dbReference type="PANTHER" id="PTHR39178:SF1">
    <property type="entry name" value="RIBOSOMAL-PROCESSING CYSTEINE PROTEASE PRP"/>
    <property type="match status" value="1"/>
</dbReference>
<accession>A0A1H2SXN3</accession>
<evidence type="ECO:0000256" key="1">
    <source>
        <dbReference type="ARBA" id="ARBA00022517"/>
    </source>
</evidence>
<dbReference type="PANTHER" id="PTHR39178">
    <property type="entry name" value="HYPOTHETICAL RIBOSOME-ASSOCIATED PROTEIN"/>
    <property type="match status" value="1"/>
</dbReference>
<dbReference type="CDD" id="cd16332">
    <property type="entry name" value="Prp-like"/>
    <property type="match status" value="1"/>
</dbReference>
<dbReference type="GO" id="GO:0008234">
    <property type="term" value="F:cysteine-type peptidase activity"/>
    <property type="evidence" value="ECO:0007669"/>
    <property type="project" value="UniProtKB-KW"/>
</dbReference>
<dbReference type="InterPro" id="IPR036764">
    <property type="entry name" value="Peptidase_Prp_sf"/>
</dbReference>
<sequence>MIKVHFTSRQNHVRLTVSGHAGSDEYGKDLVCAGVSTAVTGVCNTLAKYGFLDRGTIEMQEGYVCIETDNATRDDQLILETLMITLACVEESNGQYIHIKYEEE</sequence>
<dbReference type="RefSeq" id="WP_029070656.1">
    <property type="nucleotide sequence ID" value="NZ_FNGT01000010.1"/>
</dbReference>
<dbReference type="GO" id="GO:0006508">
    <property type="term" value="P:proteolysis"/>
    <property type="evidence" value="ECO:0007669"/>
    <property type="project" value="UniProtKB-KW"/>
</dbReference>
<evidence type="ECO:0000313" key="8">
    <source>
        <dbReference type="Proteomes" id="UP000182429"/>
    </source>
</evidence>
<dbReference type="STRING" id="1630.SAMN05216514_10230"/>
<proteinExistence type="inferred from homology"/>
<comment type="similarity">
    <text evidence="5">Belongs to the Prp family.</text>
</comment>
<dbReference type="Proteomes" id="UP000182429">
    <property type="component" value="Unassembled WGS sequence"/>
</dbReference>
<evidence type="ECO:0000256" key="6">
    <source>
        <dbReference type="ARBA" id="ARBA00044538"/>
    </source>
</evidence>
<gene>
    <name evidence="7" type="ORF">SAMN04487759_11145</name>
</gene>
<evidence type="ECO:0000256" key="3">
    <source>
        <dbReference type="ARBA" id="ARBA00022801"/>
    </source>
</evidence>
<evidence type="ECO:0000256" key="5">
    <source>
        <dbReference type="ARBA" id="ARBA00044503"/>
    </source>
</evidence>
<dbReference type="eggNOG" id="COG2868">
    <property type="taxonomic scope" value="Bacteria"/>
</dbReference>
<keyword evidence="4" id="KW-0788">Thiol protease</keyword>
<evidence type="ECO:0000256" key="4">
    <source>
        <dbReference type="ARBA" id="ARBA00022807"/>
    </source>
</evidence>
<name>A0A1H2SXN3_9FIRM</name>
<reference evidence="7 8" key="1">
    <citation type="submission" date="2016-10" db="EMBL/GenBank/DDBJ databases">
        <authorList>
            <person name="de Groot N.N."/>
        </authorList>
    </citation>
    <scope>NUCLEOTIDE SEQUENCE [LARGE SCALE GENOMIC DNA]</scope>
    <source>
        <strain evidence="7 8">S3b</strain>
    </source>
</reference>
<dbReference type="EMBL" id="FNNF01000011">
    <property type="protein sequence ID" value="SDW36466.1"/>
    <property type="molecule type" value="Genomic_DNA"/>
</dbReference>
<organism evidence="7 8">
    <name type="scientific">Kandleria vitulina</name>
    <dbReference type="NCBI Taxonomy" id="1630"/>
    <lineage>
        <taxon>Bacteria</taxon>
        <taxon>Bacillati</taxon>
        <taxon>Bacillota</taxon>
        <taxon>Erysipelotrichia</taxon>
        <taxon>Erysipelotrichales</taxon>
        <taxon>Coprobacillaceae</taxon>
        <taxon>Kandleria</taxon>
    </lineage>
</organism>
<dbReference type="OrthoDB" id="48998at2"/>
<dbReference type="SUPFAM" id="SSF118010">
    <property type="entry name" value="TM1457-like"/>
    <property type="match status" value="1"/>
</dbReference>